<organism evidence="1 2">
    <name type="scientific">Trifolium pratense</name>
    <name type="common">Red clover</name>
    <dbReference type="NCBI Taxonomy" id="57577"/>
    <lineage>
        <taxon>Eukaryota</taxon>
        <taxon>Viridiplantae</taxon>
        <taxon>Streptophyta</taxon>
        <taxon>Embryophyta</taxon>
        <taxon>Tracheophyta</taxon>
        <taxon>Spermatophyta</taxon>
        <taxon>Magnoliopsida</taxon>
        <taxon>eudicotyledons</taxon>
        <taxon>Gunneridae</taxon>
        <taxon>Pentapetalae</taxon>
        <taxon>rosids</taxon>
        <taxon>fabids</taxon>
        <taxon>Fabales</taxon>
        <taxon>Fabaceae</taxon>
        <taxon>Papilionoideae</taxon>
        <taxon>50 kb inversion clade</taxon>
        <taxon>NPAAA clade</taxon>
        <taxon>Hologalegina</taxon>
        <taxon>IRL clade</taxon>
        <taxon>Trifolieae</taxon>
        <taxon>Trifolium</taxon>
    </lineage>
</organism>
<accession>A0A2K3KXM8</accession>
<evidence type="ECO:0000313" key="2">
    <source>
        <dbReference type="Proteomes" id="UP000236291"/>
    </source>
</evidence>
<protein>
    <recommendedName>
        <fullName evidence="3">Reverse transcriptase Ty1/copia-type domain-containing protein</fullName>
    </recommendedName>
</protein>
<evidence type="ECO:0000313" key="1">
    <source>
        <dbReference type="EMBL" id="PNX71030.1"/>
    </source>
</evidence>
<dbReference type="Proteomes" id="UP000236291">
    <property type="component" value="Unassembled WGS sequence"/>
</dbReference>
<evidence type="ECO:0008006" key="3">
    <source>
        <dbReference type="Google" id="ProtNLM"/>
    </source>
</evidence>
<dbReference type="EMBL" id="ASHM01117901">
    <property type="protein sequence ID" value="PNX71030.1"/>
    <property type="molecule type" value="Genomic_DNA"/>
</dbReference>
<gene>
    <name evidence="1" type="ORF">L195_g057986</name>
</gene>
<proteinExistence type="predicted"/>
<name>A0A2K3KXM8_TRIPR</name>
<reference evidence="1 2" key="1">
    <citation type="journal article" date="2014" name="Am. J. Bot.">
        <title>Genome assembly and annotation for red clover (Trifolium pratense; Fabaceae).</title>
        <authorList>
            <person name="Istvanek J."/>
            <person name="Jaros M."/>
            <person name="Krenek A."/>
            <person name="Repkova J."/>
        </authorList>
    </citation>
    <scope>NUCLEOTIDE SEQUENCE [LARGE SCALE GENOMIC DNA]</scope>
    <source>
        <strain evidence="2">cv. Tatra</strain>
        <tissue evidence="1">Young leaves</tissue>
    </source>
</reference>
<comment type="caution">
    <text evidence="1">The sequence shown here is derived from an EMBL/GenBank/DDBJ whole genome shotgun (WGS) entry which is preliminary data.</text>
</comment>
<sequence>MCNVAMVNPLGDANMASMDGWRVVMQEEKNMKEKNEFWQFEDKLKDQKPIDVKWVYRTKLDRNGSKNKFQEKLVDKGFREHVVHFANGFAHVASHEGESLEAEKIYKVH</sequence>
<dbReference type="AlphaFoldDB" id="A0A2K3KXM8"/>
<reference evidence="1 2" key="2">
    <citation type="journal article" date="2017" name="Front. Plant Sci.">
        <title>Gene Classification and Mining of Molecular Markers Useful in Red Clover (Trifolium pratense) Breeding.</title>
        <authorList>
            <person name="Istvanek J."/>
            <person name="Dluhosova J."/>
            <person name="Dluhos P."/>
            <person name="Patkova L."/>
            <person name="Nedelnik J."/>
            <person name="Repkova J."/>
        </authorList>
    </citation>
    <scope>NUCLEOTIDE SEQUENCE [LARGE SCALE GENOMIC DNA]</scope>
    <source>
        <strain evidence="2">cv. Tatra</strain>
        <tissue evidence="1">Young leaves</tissue>
    </source>
</reference>